<proteinExistence type="predicted"/>
<sequence>MEEIVRILKACEEESCSCVIATIVEVAGSAYRREGARCVILENGEVKGILSGGCIEEDLKEHAAKVFATGLPRRLYYDFRAGDDEVWGLGIGCNGAVGIWLELYDPARFPEQARRMSEDYRRRLSARLPYVAVTVLSSSDPLAHPVGERWTASEELSAEAGELRELREGQKAGRVKVAKDGAELELLVEHVRPAAELVIVGAGEDARILCEMAKQLGWRVGILYHATDKASRQQFPHADELMIIPRLAYEQADVAGKSVVVMTHNLELDREAVRQLLRANPAYLGLVGSKYRLEQILSYIRKADPGFEDSLLEKLYSPAGLDIGAETPQEIALSILAEAAACRSGQSGGFLRDRKGLGRRFQAHGQSQGQLQEPSHV</sequence>
<feature type="domain" description="XdhC Rossmann" evidence="2">
    <location>
        <begin position="197"/>
        <end position="338"/>
    </location>
</feature>
<evidence type="ECO:0000313" key="3">
    <source>
        <dbReference type="EMBL" id="ANS73287.1"/>
    </source>
</evidence>
<organism evidence="3 4">
    <name type="scientific">Paenibacillus yonginensis</name>
    <dbReference type="NCBI Taxonomy" id="1462996"/>
    <lineage>
        <taxon>Bacteria</taxon>
        <taxon>Bacillati</taxon>
        <taxon>Bacillota</taxon>
        <taxon>Bacilli</taxon>
        <taxon>Bacillales</taxon>
        <taxon>Paenibacillaceae</taxon>
        <taxon>Paenibacillus</taxon>
    </lineage>
</organism>
<dbReference type="Gene3D" id="3.40.50.720">
    <property type="entry name" value="NAD(P)-binding Rossmann-like Domain"/>
    <property type="match status" value="1"/>
</dbReference>
<evidence type="ECO:0008006" key="5">
    <source>
        <dbReference type="Google" id="ProtNLM"/>
    </source>
</evidence>
<name>A0A1B1MVW7_9BACL</name>
<gene>
    <name evidence="3" type="ORF">AWM70_00730</name>
</gene>
<dbReference type="PANTHER" id="PTHR30388:SF6">
    <property type="entry name" value="XANTHINE DEHYDROGENASE SUBUNIT A-RELATED"/>
    <property type="match status" value="1"/>
</dbReference>
<evidence type="ECO:0000259" key="2">
    <source>
        <dbReference type="Pfam" id="PF13478"/>
    </source>
</evidence>
<dbReference type="PANTHER" id="PTHR30388">
    <property type="entry name" value="ALDEHYDE OXIDOREDUCTASE MOLYBDENUM COFACTOR ASSEMBLY PROTEIN"/>
    <property type="match status" value="1"/>
</dbReference>
<dbReference type="EMBL" id="CP014167">
    <property type="protein sequence ID" value="ANS73287.1"/>
    <property type="molecule type" value="Genomic_DNA"/>
</dbReference>
<dbReference type="Pfam" id="PF13478">
    <property type="entry name" value="XdhC_C"/>
    <property type="match status" value="1"/>
</dbReference>
<dbReference type="InterPro" id="IPR003777">
    <property type="entry name" value="XdhC_CoxI"/>
</dbReference>
<dbReference type="STRING" id="1462996.AWM70_00730"/>
<protein>
    <recommendedName>
        <fullName evidence="5">Xanthine dehydrogenase</fullName>
    </recommendedName>
</protein>
<keyword evidence="4" id="KW-1185">Reference proteome</keyword>
<dbReference type="RefSeq" id="WP_068693469.1">
    <property type="nucleotide sequence ID" value="NZ_CP014167.1"/>
</dbReference>
<accession>A0A1B1MVW7</accession>
<dbReference type="KEGG" id="pyg:AWM70_00730"/>
<dbReference type="AlphaFoldDB" id="A0A1B1MVW7"/>
<reference evidence="3 4" key="1">
    <citation type="submission" date="2016-01" db="EMBL/GenBank/DDBJ databases">
        <title>Complete Genome Sequence of Paenibacillus yonginensis DCY84, a novel Plant Growth-Promoting Bacteria with Elicitation of Induced Systemic Resistance.</title>
        <authorList>
            <person name="Kim Y.J."/>
            <person name="Yang D.C."/>
            <person name="Sukweenadhi J."/>
        </authorList>
    </citation>
    <scope>NUCLEOTIDE SEQUENCE [LARGE SCALE GENOMIC DNA]</scope>
    <source>
        <strain evidence="3 4">DCY84</strain>
    </source>
</reference>
<dbReference type="Proteomes" id="UP000092573">
    <property type="component" value="Chromosome"/>
</dbReference>
<evidence type="ECO:0000259" key="1">
    <source>
        <dbReference type="Pfam" id="PF02625"/>
    </source>
</evidence>
<evidence type="ECO:0000313" key="4">
    <source>
        <dbReference type="Proteomes" id="UP000092573"/>
    </source>
</evidence>
<dbReference type="InterPro" id="IPR052698">
    <property type="entry name" value="MoCofactor_Util/Proc"/>
</dbReference>
<feature type="domain" description="XdhC- CoxI" evidence="1">
    <location>
        <begin position="14"/>
        <end position="78"/>
    </location>
</feature>
<dbReference type="InterPro" id="IPR027051">
    <property type="entry name" value="XdhC_Rossmann_dom"/>
</dbReference>
<dbReference type="Pfam" id="PF02625">
    <property type="entry name" value="XdhC_CoxI"/>
    <property type="match status" value="1"/>
</dbReference>